<dbReference type="VEuPathDB" id="FungiDB:HpaG805089"/>
<dbReference type="AlphaFoldDB" id="M4BFM0"/>
<sequence>MLCSTHILATCLQRLLRIDKARSCRSYQCPQFVDQVCYDCVKKGNDVPSFTRTAQNFQLCAGARSPGPAKGWLSTSLHRWLASCATV</sequence>
<proteinExistence type="predicted"/>
<evidence type="ECO:0000313" key="1">
    <source>
        <dbReference type="EnsemblProtists" id="HpaP805089"/>
    </source>
</evidence>
<dbReference type="EMBL" id="JH598211">
    <property type="status" value="NOT_ANNOTATED_CDS"/>
    <property type="molecule type" value="Genomic_DNA"/>
</dbReference>
<dbReference type="InParanoid" id="M4BFM0"/>
<organism evidence="1 2">
    <name type="scientific">Hyaloperonospora arabidopsidis (strain Emoy2)</name>
    <name type="common">Downy mildew agent</name>
    <name type="synonym">Peronospora arabidopsidis</name>
    <dbReference type="NCBI Taxonomy" id="559515"/>
    <lineage>
        <taxon>Eukaryota</taxon>
        <taxon>Sar</taxon>
        <taxon>Stramenopiles</taxon>
        <taxon>Oomycota</taxon>
        <taxon>Peronosporomycetes</taxon>
        <taxon>Peronosporales</taxon>
        <taxon>Peronosporaceae</taxon>
        <taxon>Hyaloperonospora</taxon>
    </lineage>
</organism>
<keyword evidence="2" id="KW-1185">Reference proteome</keyword>
<reference evidence="2" key="1">
    <citation type="journal article" date="2010" name="Science">
        <title>Signatures of adaptation to obligate biotrophy in the Hyaloperonospora arabidopsidis genome.</title>
        <authorList>
            <person name="Baxter L."/>
            <person name="Tripathy S."/>
            <person name="Ishaque N."/>
            <person name="Boot N."/>
            <person name="Cabral A."/>
            <person name="Kemen E."/>
            <person name="Thines M."/>
            <person name="Ah-Fong A."/>
            <person name="Anderson R."/>
            <person name="Badejoko W."/>
            <person name="Bittner-Eddy P."/>
            <person name="Boore J.L."/>
            <person name="Chibucos M.C."/>
            <person name="Coates M."/>
            <person name="Dehal P."/>
            <person name="Delehaunty K."/>
            <person name="Dong S."/>
            <person name="Downton P."/>
            <person name="Dumas B."/>
            <person name="Fabro G."/>
            <person name="Fronick C."/>
            <person name="Fuerstenberg S.I."/>
            <person name="Fulton L."/>
            <person name="Gaulin E."/>
            <person name="Govers F."/>
            <person name="Hughes L."/>
            <person name="Humphray S."/>
            <person name="Jiang R.H."/>
            <person name="Judelson H."/>
            <person name="Kamoun S."/>
            <person name="Kyung K."/>
            <person name="Meijer H."/>
            <person name="Minx P."/>
            <person name="Morris P."/>
            <person name="Nelson J."/>
            <person name="Phuntumart V."/>
            <person name="Qutob D."/>
            <person name="Rehmany A."/>
            <person name="Rougon-Cardoso A."/>
            <person name="Ryden P."/>
            <person name="Torto-Alalibo T."/>
            <person name="Studholme D."/>
            <person name="Wang Y."/>
            <person name="Win J."/>
            <person name="Wood J."/>
            <person name="Clifton S.W."/>
            <person name="Rogers J."/>
            <person name="Van den Ackerveken G."/>
            <person name="Jones J.D."/>
            <person name="McDowell J.M."/>
            <person name="Beynon J."/>
            <person name="Tyler B.M."/>
        </authorList>
    </citation>
    <scope>NUCLEOTIDE SEQUENCE [LARGE SCALE GENOMIC DNA]</scope>
    <source>
        <strain evidence="2">Emoy2</strain>
    </source>
</reference>
<accession>M4BFM0</accession>
<dbReference type="HOGENOM" id="CLU_2488197_0_0_1"/>
<reference evidence="1" key="2">
    <citation type="submission" date="2015-06" db="UniProtKB">
        <authorList>
            <consortium name="EnsemblProtists"/>
        </authorList>
    </citation>
    <scope>IDENTIFICATION</scope>
    <source>
        <strain evidence="1">Emoy2</strain>
    </source>
</reference>
<dbReference type="Proteomes" id="UP000011713">
    <property type="component" value="Unassembled WGS sequence"/>
</dbReference>
<evidence type="ECO:0000313" key="2">
    <source>
        <dbReference type="Proteomes" id="UP000011713"/>
    </source>
</evidence>
<dbReference type="EnsemblProtists" id="HpaT805089">
    <property type="protein sequence ID" value="HpaP805089"/>
    <property type="gene ID" value="HpaG805089"/>
</dbReference>
<protein>
    <submittedName>
        <fullName evidence="1">Uncharacterized protein</fullName>
    </submittedName>
</protein>
<name>M4BFM0_HYAAE</name>